<evidence type="ECO:0000256" key="5">
    <source>
        <dbReference type="ARBA" id="ARBA00023136"/>
    </source>
</evidence>
<proteinExistence type="inferred from homology"/>
<dbReference type="PANTHER" id="PTHR32322">
    <property type="entry name" value="INNER MEMBRANE TRANSPORTER"/>
    <property type="match status" value="1"/>
</dbReference>
<feature type="transmembrane region" description="Helical" evidence="6">
    <location>
        <begin position="6"/>
        <end position="25"/>
    </location>
</feature>
<feature type="transmembrane region" description="Helical" evidence="6">
    <location>
        <begin position="150"/>
        <end position="170"/>
    </location>
</feature>
<evidence type="ECO:0000313" key="8">
    <source>
        <dbReference type="EMBL" id="CUQ91941.1"/>
    </source>
</evidence>
<dbReference type="InterPro" id="IPR037185">
    <property type="entry name" value="EmrE-like"/>
</dbReference>
<keyword evidence="5 6" id="KW-0472">Membrane</keyword>
<feature type="domain" description="EamA" evidence="7">
    <location>
        <begin position="2"/>
        <end position="137"/>
    </location>
</feature>
<evidence type="ECO:0000256" key="6">
    <source>
        <dbReference type="SAM" id="Phobius"/>
    </source>
</evidence>
<dbReference type="InterPro" id="IPR050638">
    <property type="entry name" value="AA-Vitamin_Transporters"/>
</dbReference>
<organism evidence="8 9">
    <name type="scientific">[Eubacterium] siraeum</name>
    <dbReference type="NCBI Taxonomy" id="39492"/>
    <lineage>
        <taxon>Bacteria</taxon>
        <taxon>Bacillati</taxon>
        <taxon>Bacillota</taxon>
        <taxon>Clostridia</taxon>
        <taxon>Eubacteriales</taxon>
        <taxon>Oscillospiraceae</taxon>
        <taxon>Oscillospiraceae incertae sedis</taxon>
    </lineage>
</organism>
<dbReference type="Proteomes" id="UP000095662">
    <property type="component" value="Unassembled WGS sequence"/>
</dbReference>
<keyword evidence="4 6" id="KW-1133">Transmembrane helix</keyword>
<comment type="subcellular location">
    <subcellularLocation>
        <location evidence="1">Membrane</location>
        <topology evidence="1">Multi-pass membrane protein</topology>
    </subcellularLocation>
</comment>
<dbReference type="EMBL" id="CZBY01000027">
    <property type="protein sequence ID" value="CUQ91941.1"/>
    <property type="molecule type" value="Genomic_DNA"/>
</dbReference>
<reference evidence="8 9" key="1">
    <citation type="submission" date="2015-09" db="EMBL/GenBank/DDBJ databases">
        <authorList>
            <consortium name="Pathogen Informatics"/>
        </authorList>
    </citation>
    <scope>NUCLEOTIDE SEQUENCE [LARGE SCALE GENOMIC DNA]</scope>
    <source>
        <strain evidence="8 9">2789STDY5834928</strain>
    </source>
</reference>
<feature type="domain" description="EamA" evidence="7">
    <location>
        <begin position="149"/>
        <end position="284"/>
    </location>
</feature>
<feature type="transmembrane region" description="Helical" evidence="6">
    <location>
        <begin position="212"/>
        <end position="233"/>
    </location>
</feature>
<evidence type="ECO:0000259" key="7">
    <source>
        <dbReference type="Pfam" id="PF00892"/>
    </source>
</evidence>
<feature type="transmembrane region" description="Helical" evidence="6">
    <location>
        <begin position="64"/>
        <end position="83"/>
    </location>
</feature>
<feature type="transmembrane region" description="Helical" evidence="6">
    <location>
        <begin position="32"/>
        <end position="52"/>
    </location>
</feature>
<sequence length="285" mass="30366">MMYILIALLSAFFAAITTILCKCGLRDADSDAATALRTTIVLVLSIAVVWITGEWHDLPNVTGMTLLFLILSGCATGGSWLCYFKALKTGDVNRVAPIDKSSTVLAMLMSFIFLGEQLTAYKIIAMVLIGIGTLMMSIHTGKRGSKAGRWMIFAWMSAIFAALTSILAKIGVQNVNSNLGTAIRTAVVLVMAWIVVAAKGKKNVFSGLGGKAFVFIALSAVSTAASWLCYYYALKIGDASVVVPIDKLSILAVVLFSRIFLKEKLTAMSSAGLVLIVAGTVFTIL</sequence>
<feature type="transmembrane region" description="Helical" evidence="6">
    <location>
        <begin position="267"/>
        <end position="284"/>
    </location>
</feature>
<evidence type="ECO:0000313" key="9">
    <source>
        <dbReference type="Proteomes" id="UP000095662"/>
    </source>
</evidence>
<name>A0A175A7N9_9FIRM</name>
<dbReference type="Gene3D" id="1.10.3730.20">
    <property type="match status" value="2"/>
</dbReference>
<dbReference type="AlphaFoldDB" id="A0A175A7N9"/>
<comment type="similarity">
    <text evidence="2">Belongs to the EamA transporter family.</text>
</comment>
<feature type="transmembrane region" description="Helical" evidence="6">
    <location>
        <begin position="182"/>
        <end position="200"/>
    </location>
</feature>
<evidence type="ECO:0000256" key="4">
    <source>
        <dbReference type="ARBA" id="ARBA00022989"/>
    </source>
</evidence>
<dbReference type="PANTHER" id="PTHR32322:SF2">
    <property type="entry name" value="EAMA DOMAIN-CONTAINING PROTEIN"/>
    <property type="match status" value="1"/>
</dbReference>
<gene>
    <name evidence="8" type="ORF">ERS852540_02430</name>
</gene>
<evidence type="ECO:0000256" key="3">
    <source>
        <dbReference type="ARBA" id="ARBA00022692"/>
    </source>
</evidence>
<dbReference type="InterPro" id="IPR000620">
    <property type="entry name" value="EamA_dom"/>
</dbReference>
<dbReference type="GO" id="GO:0016020">
    <property type="term" value="C:membrane"/>
    <property type="evidence" value="ECO:0007669"/>
    <property type="project" value="UniProtKB-SubCell"/>
</dbReference>
<dbReference type="SUPFAM" id="SSF103481">
    <property type="entry name" value="Multidrug resistance efflux transporter EmrE"/>
    <property type="match status" value="2"/>
</dbReference>
<evidence type="ECO:0000256" key="1">
    <source>
        <dbReference type="ARBA" id="ARBA00004141"/>
    </source>
</evidence>
<feature type="transmembrane region" description="Helical" evidence="6">
    <location>
        <begin position="120"/>
        <end position="138"/>
    </location>
</feature>
<evidence type="ECO:0000256" key="2">
    <source>
        <dbReference type="ARBA" id="ARBA00007362"/>
    </source>
</evidence>
<feature type="transmembrane region" description="Helical" evidence="6">
    <location>
        <begin position="239"/>
        <end position="260"/>
    </location>
</feature>
<dbReference type="OrthoDB" id="9806718at2"/>
<accession>A0A175A7N9</accession>
<dbReference type="Pfam" id="PF00892">
    <property type="entry name" value="EamA"/>
    <property type="match status" value="2"/>
</dbReference>
<protein>
    <submittedName>
        <fullName evidence="8">Predicted permeases</fullName>
    </submittedName>
</protein>
<keyword evidence="3 6" id="KW-0812">Transmembrane</keyword>